<organism evidence="2">
    <name type="scientific">Lepeophtheirus salmonis</name>
    <name type="common">Salmon louse</name>
    <name type="synonym">Caligus salmonis</name>
    <dbReference type="NCBI Taxonomy" id="72036"/>
    <lineage>
        <taxon>Eukaryota</taxon>
        <taxon>Metazoa</taxon>
        <taxon>Ecdysozoa</taxon>
        <taxon>Arthropoda</taxon>
        <taxon>Crustacea</taxon>
        <taxon>Multicrustacea</taxon>
        <taxon>Hexanauplia</taxon>
        <taxon>Copepoda</taxon>
        <taxon>Siphonostomatoida</taxon>
        <taxon>Caligidae</taxon>
        <taxon>Lepeophtheirus</taxon>
    </lineage>
</organism>
<dbReference type="AlphaFoldDB" id="A0A0K2UR89"/>
<dbReference type="InterPro" id="IPR013579">
    <property type="entry name" value="FAST_2"/>
</dbReference>
<gene>
    <name evidence="2" type="primary">Fastkd1</name>
</gene>
<keyword evidence="2" id="KW-0418">Kinase</keyword>
<dbReference type="OrthoDB" id="385235at2759"/>
<protein>
    <submittedName>
        <fullName evidence="2">FAST kinase domains 1 [Heterocephalus glaber]</fullName>
    </submittedName>
</protein>
<proteinExistence type="predicted"/>
<feature type="domain" description="FAST kinase-like protein subdomain 2" evidence="1">
    <location>
        <begin position="755"/>
        <end position="840"/>
    </location>
</feature>
<dbReference type="EMBL" id="HACA01023412">
    <property type="protein sequence ID" value="CDW40773.1"/>
    <property type="molecule type" value="Transcribed_RNA"/>
</dbReference>
<dbReference type="GO" id="GO:0016301">
    <property type="term" value="F:kinase activity"/>
    <property type="evidence" value="ECO:0007669"/>
    <property type="project" value="UniProtKB-KW"/>
</dbReference>
<name>A0A0K2UR89_LEPSM</name>
<keyword evidence="2" id="KW-0808">Transferase</keyword>
<accession>A0A0K2UR89</accession>
<sequence length="926" mass="108205">MRRSRLLLHRHLWIRRSNYSTFPFEPNSSTKGDKRQMEEIEYRLGRVDPIGSQRHFLFPDLGDKKLSEAGSVEEVFKIYSGIYHKDYRQTCQAIATLFHLQKSFRNVLDISINNLYIQYSALNKFNKALHEETPFNELIKDFHSHFSKIPLPIASFIFLCLTRLGISFKTQLMSDMLLSFHDQFNDISPESLSYIAVGIRYTVNRNMDFEVRPRIWWCLYLIDALPSLRASLEKASTPDELNQLTICVFSLRTVMSNELIQLYLDKVKEIILEPTLVVDEPLVQRLVKIASVIENILSQDDNDFNLKESDVIPKIIFLLKNKLHQLRWVRLVRLSGLLQRIGEGSSVIREELLRALRSIYNDEVISNGSYSKLKVMTEMLKLEKRTFSFGEWLSFTDMILGNNKGPDFYFHVNDILQMSSSIDFVNPREEERFIEVLGAACRTPNETDMLRFFGNYQVNKQYLPESLLNSPELHAVEKEAIKRLNDSLMDTFIVSTFVNKLSYILAYINENHEIDDTYILKFRSMSPQINALNLFKLSFSFGRAIRSHNINSSPNLKALGKIILERIDEISSQDLKGNKLIIFLKALRRLNMNIKNEETKKNIQNLIKKVVMDYPVSIELILSLSEFLVMNKVHNPLDRSTIKSWMEFVVENQRHSESYDCIHSILNMAHKMNIDISENEDFITLVHKSIYRNIAFERCSSILEMTLVLITYRCLSEQLIQMIFSLEFMEKIDKELAESSKVNTNAHLHRVRICLMRLNRAAHLLHPEFKIPWFHQKFCQENNEAIMRRLRKIQNGLRRSLTFENGIYDSLMVLFGDPKFISYGVFSPYFHHIPFEINFEEGNVVDATMGLSFTAIRHSKLNLNKLKKFAIFPLYQESNRGEFQLQSRELETLGYTVIGLEEKEWNSMKMSCDDSKSLHLKKCMSL</sequence>
<evidence type="ECO:0000259" key="1">
    <source>
        <dbReference type="Pfam" id="PF08368"/>
    </source>
</evidence>
<evidence type="ECO:0000313" key="2">
    <source>
        <dbReference type="EMBL" id="CDW40773.1"/>
    </source>
</evidence>
<dbReference type="Pfam" id="PF08368">
    <property type="entry name" value="FAST_2"/>
    <property type="match status" value="1"/>
</dbReference>
<reference evidence="2" key="1">
    <citation type="submission" date="2014-05" db="EMBL/GenBank/DDBJ databases">
        <authorList>
            <person name="Chronopoulou M."/>
        </authorList>
    </citation>
    <scope>NUCLEOTIDE SEQUENCE</scope>
    <source>
        <tissue evidence="2">Whole organism</tissue>
    </source>
</reference>